<dbReference type="PANTHER" id="PTHR28204:SF1">
    <property type="entry name" value="MITOCHONDRIAL DISTRIBUTION AND MORPHOLOGY PROTEIN 12"/>
    <property type="match status" value="1"/>
</dbReference>
<evidence type="ECO:0000256" key="2">
    <source>
        <dbReference type="ARBA" id="ARBA00022448"/>
    </source>
</evidence>
<evidence type="ECO:0000256" key="5">
    <source>
        <dbReference type="ARBA" id="ARBA00023055"/>
    </source>
</evidence>
<dbReference type="GO" id="GO:0008289">
    <property type="term" value="F:lipid binding"/>
    <property type="evidence" value="ECO:0007669"/>
    <property type="project" value="UniProtKB-KW"/>
</dbReference>
<dbReference type="CDD" id="cd21672">
    <property type="entry name" value="SMP_Mdm12"/>
    <property type="match status" value="1"/>
</dbReference>
<keyword evidence="8" id="KW-0472">Membrane</keyword>
<evidence type="ECO:0000256" key="6">
    <source>
        <dbReference type="ARBA" id="ARBA00023121"/>
    </source>
</evidence>
<keyword evidence="7" id="KW-0496">Mitochondrion</keyword>
<sequence>MSFEIHWDDLHNDAALNNQIRDKLNSFFGSLELPSYLNYIQITDFKIGSHAPEIILHDISEPIAGLNPDPSCTDISDLQILFEVKYDDDLRLELNTSLVLNYPSKEFMALPINIKVNFMSLHVLCLAGIFNKGKRIVFSILCDIEDENPSEDIEARRESITDLMKDKMGSPLERLAIIKNLSIETEIGADSNATLSNDLQINDDDTISELSYSSNSNGTTLRNVDKLEQFLVEKLKNFLRQELGWPSWLTFEFDGESDSSESEEEEENDATGNAED</sequence>
<dbReference type="GO" id="GO:1990456">
    <property type="term" value="P:mitochondrion-endoplasmic reticulum membrane tethering"/>
    <property type="evidence" value="ECO:0007669"/>
    <property type="project" value="TreeGrafter"/>
</dbReference>
<organism evidence="11 12">
    <name type="scientific">Maudiozyma humilis</name>
    <name type="common">Sour dough yeast</name>
    <name type="synonym">Kazachstania humilis</name>
    <dbReference type="NCBI Taxonomy" id="51915"/>
    <lineage>
        <taxon>Eukaryota</taxon>
        <taxon>Fungi</taxon>
        <taxon>Dikarya</taxon>
        <taxon>Ascomycota</taxon>
        <taxon>Saccharomycotina</taxon>
        <taxon>Saccharomycetes</taxon>
        <taxon>Saccharomycetales</taxon>
        <taxon>Saccharomycetaceae</taxon>
        <taxon>Maudiozyma</taxon>
    </lineage>
</organism>
<protein>
    <submittedName>
        <fullName evidence="11">ERMES complex subunit</fullName>
    </submittedName>
</protein>
<reference evidence="11 12" key="1">
    <citation type="journal article" date="2023" name="Elife">
        <title>Identification of key yeast species and microbe-microbe interactions impacting larval growth of Drosophila in the wild.</title>
        <authorList>
            <person name="Mure A."/>
            <person name="Sugiura Y."/>
            <person name="Maeda R."/>
            <person name="Honda K."/>
            <person name="Sakurai N."/>
            <person name="Takahashi Y."/>
            <person name="Watada M."/>
            <person name="Katoh T."/>
            <person name="Gotoh A."/>
            <person name="Gotoh Y."/>
            <person name="Taniguchi I."/>
            <person name="Nakamura K."/>
            <person name="Hayashi T."/>
            <person name="Katayama T."/>
            <person name="Uemura T."/>
            <person name="Hattori Y."/>
        </authorList>
    </citation>
    <scope>NUCLEOTIDE SEQUENCE [LARGE SCALE GENOMIC DNA]</scope>
    <source>
        <strain evidence="11 12">KH-74</strain>
    </source>
</reference>
<evidence type="ECO:0000256" key="3">
    <source>
        <dbReference type="ARBA" id="ARBA00022787"/>
    </source>
</evidence>
<dbReference type="Proteomes" id="UP001377567">
    <property type="component" value="Unassembled WGS sequence"/>
</dbReference>
<dbReference type="PROSITE" id="PS51847">
    <property type="entry name" value="SMP"/>
    <property type="match status" value="1"/>
</dbReference>
<dbReference type="Pfam" id="PF26544">
    <property type="entry name" value="Mdm12"/>
    <property type="match status" value="2"/>
</dbReference>
<gene>
    <name evidence="11" type="ORF">DAKH74_010490</name>
</gene>
<comment type="caution">
    <text evidence="11">The sequence shown here is derived from an EMBL/GenBank/DDBJ whole genome shotgun (WGS) entry which is preliminary data.</text>
</comment>
<feature type="region of interest" description="Disordered" evidence="9">
    <location>
        <begin position="254"/>
        <end position="276"/>
    </location>
</feature>
<evidence type="ECO:0000313" key="12">
    <source>
        <dbReference type="Proteomes" id="UP001377567"/>
    </source>
</evidence>
<keyword evidence="6" id="KW-0446">Lipid-binding</keyword>
<dbReference type="InterPro" id="IPR031468">
    <property type="entry name" value="SMP_LBD"/>
</dbReference>
<dbReference type="InterPro" id="IPR027532">
    <property type="entry name" value="Mdm12"/>
</dbReference>
<comment type="subcellular location">
    <subcellularLocation>
        <location evidence="1">Membrane</location>
    </subcellularLocation>
</comment>
<feature type="domain" description="SMP-LTD" evidence="10">
    <location>
        <begin position="1"/>
        <end position="254"/>
    </location>
</feature>
<dbReference type="GO" id="GO:0015914">
    <property type="term" value="P:phospholipid transport"/>
    <property type="evidence" value="ECO:0007669"/>
    <property type="project" value="TreeGrafter"/>
</dbReference>
<proteinExistence type="predicted"/>
<evidence type="ECO:0000256" key="8">
    <source>
        <dbReference type="ARBA" id="ARBA00023136"/>
    </source>
</evidence>
<keyword evidence="3" id="KW-1000">Mitochondrion outer membrane</keyword>
<evidence type="ECO:0000256" key="7">
    <source>
        <dbReference type="ARBA" id="ARBA00023128"/>
    </source>
</evidence>
<dbReference type="EMBL" id="BTGD01000003">
    <property type="protein sequence ID" value="GMM54433.1"/>
    <property type="molecule type" value="Genomic_DNA"/>
</dbReference>
<keyword evidence="5" id="KW-0445">Lipid transport</keyword>
<accession>A0AAV5RUM9</accession>
<evidence type="ECO:0000313" key="11">
    <source>
        <dbReference type="EMBL" id="GMM54433.1"/>
    </source>
</evidence>
<dbReference type="PANTHER" id="PTHR28204">
    <property type="entry name" value="MITOCHONDRIAL DISTRIBUTION AND MORPHOLOGY PROTEIN 12"/>
    <property type="match status" value="1"/>
</dbReference>
<keyword evidence="12" id="KW-1185">Reference proteome</keyword>
<keyword evidence="2" id="KW-0813">Transport</keyword>
<evidence type="ECO:0000256" key="4">
    <source>
        <dbReference type="ARBA" id="ARBA00022824"/>
    </source>
</evidence>
<keyword evidence="4" id="KW-0256">Endoplasmic reticulum</keyword>
<evidence type="ECO:0000256" key="9">
    <source>
        <dbReference type="SAM" id="MobiDB-lite"/>
    </source>
</evidence>
<name>A0AAV5RUM9_MAUHU</name>
<dbReference type="AlphaFoldDB" id="A0AAV5RUM9"/>
<dbReference type="GO" id="GO:0032865">
    <property type="term" value="C:ERMES complex"/>
    <property type="evidence" value="ECO:0007669"/>
    <property type="project" value="InterPro"/>
</dbReference>
<evidence type="ECO:0000256" key="1">
    <source>
        <dbReference type="ARBA" id="ARBA00004370"/>
    </source>
</evidence>
<dbReference type="GO" id="GO:0007005">
    <property type="term" value="P:mitochondrion organization"/>
    <property type="evidence" value="ECO:0007669"/>
    <property type="project" value="InterPro"/>
</dbReference>
<evidence type="ECO:0000259" key="10">
    <source>
        <dbReference type="PROSITE" id="PS51847"/>
    </source>
</evidence>